<evidence type="ECO:0000256" key="3">
    <source>
        <dbReference type="SAM" id="SignalP"/>
    </source>
</evidence>
<feature type="domain" description="Bacterial surface antigen (D15)" evidence="4">
    <location>
        <begin position="135"/>
        <end position="373"/>
    </location>
</feature>
<evidence type="ECO:0000313" key="6">
    <source>
        <dbReference type="Proteomes" id="UP000245535"/>
    </source>
</evidence>
<comment type="subcellular location">
    <subcellularLocation>
        <location evidence="1">Membrane</location>
    </subcellularLocation>
</comment>
<sequence length="376" mass="43251">MRASIIILILVFVSFYSHAQEHQKIINEDQNSSYATTDTVTIQKNVQLIGVPIVFYSPETTLALGGGGQFFFMKKQNDFNSRFSTMLCAVMYTLRNQFIVEAQPKIFLQKGLYFLDGHFQFRIYPNLFWGIGGNTPESNEEDYDQTSLLLRAALLKRIPPYLNFGLEFMYQDIDITEVKEGGILDTEDINGANGTDVRGVGFVFNVDKRDSDIAATRGIFLQFKGHFYSESFGGSTNFYKYSIDLRKYFHLNEKDVFAAQLYNELTFGNPPFQMLAWYGGGERGRGYFKGRYMDKNLYLAQFEYRKQFFPRTKGVAFITFGEVAENVEDYFKEFRFSGGIGLRWQIKKDNPSLIRFDIGVTREGDSGFYVGVNEVF</sequence>
<evidence type="ECO:0000313" key="5">
    <source>
        <dbReference type="EMBL" id="PWJ40138.1"/>
    </source>
</evidence>
<keyword evidence="3" id="KW-0732">Signal</keyword>
<dbReference type="OrthoDB" id="9771071at2"/>
<keyword evidence="6" id="KW-1185">Reference proteome</keyword>
<dbReference type="EMBL" id="QGDO01000005">
    <property type="protein sequence ID" value="PWJ40138.1"/>
    <property type="molecule type" value="Genomic_DNA"/>
</dbReference>
<gene>
    <name evidence="5" type="ORF">BC781_105206</name>
</gene>
<keyword evidence="2" id="KW-0472">Membrane</keyword>
<dbReference type="GO" id="GO:0019867">
    <property type="term" value="C:outer membrane"/>
    <property type="evidence" value="ECO:0007669"/>
    <property type="project" value="InterPro"/>
</dbReference>
<dbReference type="InterPro" id="IPR000184">
    <property type="entry name" value="Bac_surfAg_D15"/>
</dbReference>
<accession>A0A315Z6T3</accession>
<protein>
    <submittedName>
        <fullName evidence="5">Surface antigen-like protein</fullName>
    </submittedName>
</protein>
<evidence type="ECO:0000256" key="1">
    <source>
        <dbReference type="ARBA" id="ARBA00004370"/>
    </source>
</evidence>
<dbReference type="Pfam" id="PF01103">
    <property type="entry name" value="Omp85"/>
    <property type="match status" value="1"/>
</dbReference>
<feature type="chain" id="PRO_5016292009" evidence="3">
    <location>
        <begin position="20"/>
        <end position="376"/>
    </location>
</feature>
<name>A0A315Z6T3_SEDFL</name>
<evidence type="ECO:0000259" key="4">
    <source>
        <dbReference type="Pfam" id="PF01103"/>
    </source>
</evidence>
<proteinExistence type="predicted"/>
<feature type="signal peptide" evidence="3">
    <location>
        <begin position="1"/>
        <end position="19"/>
    </location>
</feature>
<dbReference type="Gene3D" id="2.40.160.50">
    <property type="entry name" value="membrane protein fhac: a member of the omp85/tpsb transporter family"/>
    <property type="match status" value="1"/>
</dbReference>
<dbReference type="Proteomes" id="UP000245535">
    <property type="component" value="Unassembled WGS sequence"/>
</dbReference>
<evidence type="ECO:0000256" key="2">
    <source>
        <dbReference type="ARBA" id="ARBA00023136"/>
    </source>
</evidence>
<dbReference type="RefSeq" id="WP_158281522.1">
    <property type="nucleotide sequence ID" value="NZ_QGDO01000005.1"/>
</dbReference>
<dbReference type="AlphaFoldDB" id="A0A315Z6T3"/>
<organism evidence="5 6">
    <name type="scientific">Sediminitomix flava</name>
    <dbReference type="NCBI Taxonomy" id="379075"/>
    <lineage>
        <taxon>Bacteria</taxon>
        <taxon>Pseudomonadati</taxon>
        <taxon>Bacteroidota</taxon>
        <taxon>Cytophagia</taxon>
        <taxon>Cytophagales</taxon>
        <taxon>Flammeovirgaceae</taxon>
        <taxon>Sediminitomix</taxon>
    </lineage>
</organism>
<reference evidence="5 6" key="1">
    <citation type="submission" date="2018-03" db="EMBL/GenBank/DDBJ databases">
        <title>Genomic Encyclopedia of Archaeal and Bacterial Type Strains, Phase II (KMG-II): from individual species to whole genera.</title>
        <authorList>
            <person name="Goeker M."/>
        </authorList>
    </citation>
    <scope>NUCLEOTIDE SEQUENCE [LARGE SCALE GENOMIC DNA]</scope>
    <source>
        <strain evidence="5 6">DSM 28229</strain>
    </source>
</reference>
<comment type="caution">
    <text evidence="5">The sequence shown here is derived from an EMBL/GenBank/DDBJ whole genome shotgun (WGS) entry which is preliminary data.</text>
</comment>